<dbReference type="SUPFAM" id="SSF48726">
    <property type="entry name" value="Immunoglobulin"/>
    <property type="match status" value="1"/>
</dbReference>
<dbReference type="PANTHER" id="PTHR24366:SF46">
    <property type="entry name" value="LEUCINE RICH REPEAT NEURONAL 1"/>
    <property type="match status" value="1"/>
</dbReference>
<organism evidence="8 9">
    <name type="scientific">Ladona fulva</name>
    <name type="common">Scarce chaser dragonfly</name>
    <name type="synonym">Libellula fulva</name>
    <dbReference type="NCBI Taxonomy" id="123851"/>
    <lineage>
        <taxon>Eukaryota</taxon>
        <taxon>Metazoa</taxon>
        <taxon>Ecdysozoa</taxon>
        <taxon>Arthropoda</taxon>
        <taxon>Hexapoda</taxon>
        <taxon>Insecta</taxon>
        <taxon>Pterygota</taxon>
        <taxon>Palaeoptera</taxon>
        <taxon>Odonata</taxon>
        <taxon>Epiprocta</taxon>
        <taxon>Anisoptera</taxon>
        <taxon>Libelluloidea</taxon>
        <taxon>Libellulidae</taxon>
        <taxon>Ladona</taxon>
    </lineage>
</organism>
<dbReference type="SMART" id="SM00408">
    <property type="entry name" value="IGc2"/>
    <property type="match status" value="1"/>
</dbReference>
<dbReference type="Gene3D" id="2.60.40.10">
    <property type="entry name" value="Immunoglobulins"/>
    <property type="match status" value="2"/>
</dbReference>
<dbReference type="InterPro" id="IPR001611">
    <property type="entry name" value="Leu-rich_rpt"/>
</dbReference>
<dbReference type="PRINTS" id="PR00019">
    <property type="entry name" value="LEURICHRPT"/>
</dbReference>
<keyword evidence="2" id="KW-0732">Signal</keyword>
<dbReference type="SUPFAM" id="SSF49265">
    <property type="entry name" value="Fibronectin type III"/>
    <property type="match status" value="1"/>
</dbReference>
<dbReference type="GO" id="GO:0009653">
    <property type="term" value="P:anatomical structure morphogenesis"/>
    <property type="evidence" value="ECO:0007669"/>
    <property type="project" value="UniProtKB-ARBA"/>
</dbReference>
<comment type="caution">
    <text evidence="8">The sequence shown here is derived from an EMBL/GenBank/DDBJ whole genome shotgun (WGS) entry which is preliminary data.</text>
</comment>
<gene>
    <name evidence="8" type="ORF">J437_LFUL011581</name>
</gene>
<protein>
    <recommendedName>
        <fullName evidence="10">Ig-like domain-containing protein</fullName>
    </recommendedName>
</protein>
<evidence type="ECO:0000259" key="7">
    <source>
        <dbReference type="PROSITE" id="PS50853"/>
    </source>
</evidence>
<evidence type="ECO:0000313" key="9">
    <source>
        <dbReference type="Proteomes" id="UP000792457"/>
    </source>
</evidence>
<feature type="transmembrane region" description="Helical" evidence="5">
    <location>
        <begin position="597"/>
        <end position="620"/>
    </location>
</feature>
<dbReference type="EMBL" id="KZ308664">
    <property type="protein sequence ID" value="KAG8232875.1"/>
    <property type="molecule type" value="Genomic_DNA"/>
</dbReference>
<keyword evidence="4" id="KW-1015">Disulfide bond</keyword>
<evidence type="ECO:0000313" key="8">
    <source>
        <dbReference type="EMBL" id="KAG8232875.1"/>
    </source>
</evidence>
<evidence type="ECO:0008006" key="10">
    <source>
        <dbReference type="Google" id="ProtNLM"/>
    </source>
</evidence>
<dbReference type="Pfam" id="PF13855">
    <property type="entry name" value="LRR_8"/>
    <property type="match status" value="2"/>
</dbReference>
<dbReference type="InterPro" id="IPR036116">
    <property type="entry name" value="FN3_sf"/>
</dbReference>
<accession>A0A8K0KFR9</accession>
<reference evidence="8" key="1">
    <citation type="submission" date="2013-04" db="EMBL/GenBank/DDBJ databases">
        <authorList>
            <person name="Qu J."/>
            <person name="Murali S.C."/>
            <person name="Bandaranaike D."/>
            <person name="Bellair M."/>
            <person name="Blankenburg K."/>
            <person name="Chao H."/>
            <person name="Dinh H."/>
            <person name="Doddapaneni H."/>
            <person name="Downs B."/>
            <person name="Dugan-Rocha S."/>
            <person name="Elkadiri S."/>
            <person name="Gnanaolivu R.D."/>
            <person name="Hernandez B."/>
            <person name="Javaid M."/>
            <person name="Jayaseelan J.C."/>
            <person name="Lee S."/>
            <person name="Li M."/>
            <person name="Ming W."/>
            <person name="Munidasa M."/>
            <person name="Muniz J."/>
            <person name="Nguyen L."/>
            <person name="Ongeri F."/>
            <person name="Osuji N."/>
            <person name="Pu L.-L."/>
            <person name="Puazo M."/>
            <person name="Qu C."/>
            <person name="Quiroz J."/>
            <person name="Raj R."/>
            <person name="Weissenberger G."/>
            <person name="Xin Y."/>
            <person name="Zou X."/>
            <person name="Han Y."/>
            <person name="Richards S."/>
            <person name="Worley K."/>
            <person name="Muzny D."/>
            <person name="Gibbs R."/>
        </authorList>
    </citation>
    <scope>NUCLEOTIDE SEQUENCE</scope>
    <source>
        <strain evidence="8">Sampled in the wild</strain>
    </source>
</reference>
<keyword evidence="5" id="KW-1133">Transmembrane helix</keyword>
<dbReference type="InterPro" id="IPR003591">
    <property type="entry name" value="Leu-rich_rpt_typical-subtyp"/>
</dbReference>
<keyword evidence="9" id="KW-1185">Reference proteome</keyword>
<evidence type="ECO:0000256" key="4">
    <source>
        <dbReference type="ARBA" id="ARBA00023157"/>
    </source>
</evidence>
<feature type="domain" description="Fibronectin type-III" evidence="7">
    <location>
        <begin position="490"/>
        <end position="586"/>
    </location>
</feature>
<dbReference type="PROSITE" id="PS51450">
    <property type="entry name" value="LRR"/>
    <property type="match status" value="2"/>
</dbReference>
<dbReference type="GO" id="GO:0030154">
    <property type="term" value="P:cell differentiation"/>
    <property type="evidence" value="ECO:0007669"/>
    <property type="project" value="UniProtKB-ARBA"/>
</dbReference>
<dbReference type="CDD" id="cd00063">
    <property type="entry name" value="FN3"/>
    <property type="match status" value="1"/>
</dbReference>
<name>A0A8K0KFR9_LADFU</name>
<dbReference type="InterPro" id="IPR013098">
    <property type="entry name" value="Ig_I-set"/>
</dbReference>
<dbReference type="InterPro" id="IPR013783">
    <property type="entry name" value="Ig-like_fold"/>
</dbReference>
<dbReference type="SMART" id="SM00369">
    <property type="entry name" value="LRR_TYP"/>
    <property type="match status" value="8"/>
</dbReference>
<reference evidence="8" key="2">
    <citation type="submission" date="2017-10" db="EMBL/GenBank/DDBJ databases">
        <title>Ladona fulva Genome sequencing and assembly.</title>
        <authorList>
            <person name="Murali S."/>
            <person name="Richards S."/>
            <person name="Bandaranaike D."/>
            <person name="Bellair M."/>
            <person name="Blankenburg K."/>
            <person name="Chao H."/>
            <person name="Dinh H."/>
            <person name="Doddapaneni H."/>
            <person name="Dugan-Rocha S."/>
            <person name="Elkadiri S."/>
            <person name="Gnanaolivu R."/>
            <person name="Hernandez B."/>
            <person name="Skinner E."/>
            <person name="Javaid M."/>
            <person name="Lee S."/>
            <person name="Li M."/>
            <person name="Ming W."/>
            <person name="Munidasa M."/>
            <person name="Muniz J."/>
            <person name="Nguyen L."/>
            <person name="Hughes D."/>
            <person name="Osuji N."/>
            <person name="Pu L.-L."/>
            <person name="Puazo M."/>
            <person name="Qu C."/>
            <person name="Quiroz J."/>
            <person name="Raj R."/>
            <person name="Weissenberger G."/>
            <person name="Xin Y."/>
            <person name="Zou X."/>
            <person name="Han Y."/>
            <person name="Worley K."/>
            <person name="Muzny D."/>
            <person name="Gibbs R."/>
        </authorList>
    </citation>
    <scope>NUCLEOTIDE SEQUENCE</scope>
    <source>
        <strain evidence="8">Sampled in the wild</strain>
    </source>
</reference>
<keyword evidence="5" id="KW-0472">Membrane</keyword>
<dbReference type="PROSITE" id="PS50835">
    <property type="entry name" value="IG_LIKE"/>
    <property type="match status" value="1"/>
</dbReference>
<dbReference type="Pfam" id="PF00560">
    <property type="entry name" value="LRR_1"/>
    <property type="match status" value="1"/>
</dbReference>
<evidence type="ECO:0000256" key="1">
    <source>
        <dbReference type="ARBA" id="ARBA00022614"/>
    </source>
</evidence>
<dbReference type="InterPro" id="IPR003599">
    <property type="entry name" value="Ig_sub"/>
</dbReference>
<dbReference type="Gene3D" id="3.80.10.10">
    <property type="entry name" value="Ribonuclease Inhibitor"/>
    <property type="match status" value="2"/>
</dbReference>
<dbReference type="InterPro" id="IPR003961">
    <property type="entry name" value="FN3_dom"/>
</dbReference>
<evidence type="ECO:0000256" key="5">
    <source>
        <dbReference type="SAM" id="Phobius"/>
    </source>
</evidence>
<dbReference type="PANTHER" id="PTHR24366">
    <property type="entry name" value="IG(IMMUNOGLOBULIN) AND LRR(LEUCINE RICH REPEAT) DOMAINS"/>
    <property type="match status" value="1"/>
</dbReference>
<dbReference type="InterPro" id="IPR003598">
    <property type="entry name" value="Ig_sub2"/>
</dbReference>
<dbReference type="OrthoDB" id="676979at2759"/>
<dbReference type="AlphaFoldDB" id="A0A8K0KFR9"/>
<evidence type="ECO:0000256" key="3">
    <source>
        <dbReference type="ARBA" id="ARBA00022737"/>
    </source>
</evidence>
<feature type="domain" description="Ig-like" evidence="6">
    <location>
        <begin position="399"/>
        <end position="486"/>
    </location>
</feature>
<dbReference type="PROSITE" id="PS50853">
    <property type="entry name" value="FN3"/>
    <property type="match status" value="1"/>
</dbReference>
<dbReference type="InterPro" id="IPR036179">
    <property type="entry name" value="Ig-like_dom_sf"/>
</dbReference>
<dbReference type="Pfam" id="PF07679">
    <property type="entry name" value="I-set"/>
    <property type="match status" value="1"/>
</dbReference>
<sequence length="681" mass="75535">MAKTVNCSPGAASELPTCLSPSVEVLLFRNNSVRRVDFFAFKRVPALLVLDLGANGINELVGSGKRLPRLSYLDLSINNLHIIQPYAFRDFPDLEFLNLSWNGLHTISPSGLILPNLKVLDLSHNRLSILKEHYFVDTTLLKTIYLSNNVLSRIPGFVFGRNLHTLILARNHIIRLEENALEGINITGKLDLSSNSLRRIPNAALKRAGRVDHLILDNNIFHVLGAGSVVGLNVRKLSISRQKNLHLVHRGALSNLEEAEEILIRENPVLSYVHPEAVMNTPHLKVLDLSSNRLFTIEEGITKQRMLALKELRIGNNSFPCHCSLKWVQERLTAGSTGGNADDLIVSSTEPDENCGVISKGSKSLPGQCKRNVNIYCTEKNGTLIDITNLPHMPDTCRPYIIPLYPSVYHDVLGSNVSFHCRALGSPDIKIHWFSKSGARLFNNECAGRLCVKEHTLTIHYLHHEDGGAYTCVAKNSAGADARAVRLLVKDVNVQLFPLTVTSTFVTLAWNMSNAISNNYMLRYEAVGGDPNAKHRSVTFTVGLKLHSYTVHGLQPHSTYDFSLCIKREDYLIQMSSIRVTTKGESFLLTLGIERSYLSVILVGVGLGAVLASCAGFCILRCWRQSLKKSHEAEIRKSDSLSGRSILQSSSTHSDMAFITYINLTDDSLFSEHTESHLGYA</sequence>
<proteinExistence type="predicted"/>
<dbReference type="SMART" id="SM00409">
    <property type="entry name" value="IG"/>
    <property type="match status" value="1"/>
</dbReference>
<evidence type="ECO:0000259" key="6">
    <source>
        <dbReference type="PROSITE" id="PS50835"/>
    </source>
</evidence>
<dbReference type="InterPro" id="IPR007110">
    <property type="entry name" value="Ig-like_dom"/>
</dbReference>
<dbReference type="Proteomes" id="UP000792457">
    <property type="component" value="Unassembled WGS sequence"/>
</dbReference>
<keyword evidence="5" id="KW-0812">Transmembrane</keyword>
<dbReference type="InterPro" id="IPR032675">
    <property type="entry name" value="LRR_dom_sf"/>
</dbReference>
<keyword evidence="1" id="KW-0433">Leucine-rich repeat</keyword>
<dbReference type="SUPFAM" id="SSF52058">
    <property type="entry name" value="L domain-like"/>
    <property type="match status" value="1"/>
</dbReference>
<evidence type="ECO:0000256" key="2">
    <source>
        <dbReference type="ARBA" id="ARBA00022729"/>
    </source>
</evidence>
<keyword evidence="3" id="KW-0677">Repeat</keyword>